<evidence type="ECO:0000256" key="6">
    <source>
        <dbReference type="ARBA" id="ARBA00022967"/>
    </source>
</evidence>
<keyword evidence="9" id="KW-0732">Signal</keyword>
<protein>
    <submittedName>
        <fullName evidence="10">Uncharacterized protein</fullName>
    </submittedName>
</protein>
<dbReference type="Proteomes" id="UP000028582">
    <property type="component" value="Unassembled WGS sequence"/>
</dbReference>
<evidence type="ECO:0000256" key="3">
    <source>
        <dbReference type="ARBA" id="ARBA00022741"/>
    </source>
</evidence>
<name>A0A080ZUV0_PHYNI</name>
<keyword evidence="6" id="KW-1278">Translocase</keyword>
<evidence type="ECO:0000256" key="1">
    <source>
        <dbReference type="ARBA" id="ARBA00004141"/>
    </source>
</evidence>
<keyword evidence="8" id="KW-0472">Membrane</keyword>
<comment type="caution">
    <text evidence="10">The sequence shown here is derived from an EMBL/GenBank/DDBJ whole genome shotgun (WGS) entry which is preliminary data.</text>
</comment>
<dbReference type="AlphaFoldDB" id="A0A080ZUV0"/>
<dbReference type="GO" id="GO:0005524">
    <property type="term" value="F:ATP binding"/>
    <property type="evidence" value="ECO:0007669"/>
    <property type="project" value="UniProtKB-KW"/>
</dbReference>
<reference evidence="10 11" key="1">
    <citation type="submission" date="2013-11" db="EMBL/GenBank/DDBJ databases">
        <title>The Genome Sequence of Phytophthora parasitica P1976.</title>
        <authorList>
            <consortium name="The Broad Institute Genomics Platform"/>
            <person name="Russ C."/>
            <person name="Tyler B."/>
            <person name="Panabieres F."/>
            <person name="Shan W."/>
            <person name="Tripathy S."/>
            <person name="Grunwald N."/>
            <person name="Machado M."/>
            <person name="Johnson C.S."/>
            <person name="Walker B."/>
            <person name="Young S."/>
            <person name="Zeng Q."/>
            <person name="Gargeya S."/>
            <person name="Fitzgerald M."/>
            <person name="Haas B."/>
            <person name="Abouelleil A."/>
            <person name="Allen A.W."/>
            <person name="Alvarado L."/>
            <person name="Arachchi H.M."/>
            <person name="Berlin A.M."/>
            <person name="Chapman S.B."/>
            <person name="Gainer-Dewar J."/>
            <person name="Goldberg J."/>
            <person name="Griggs A."/>
            <person name="Gujja S."/>
            <person name="Hansen M."/>
            <person name="Howarth C."/>
            <person name="Imamovic A."/>
            <person name="Ireland A."/>
            <person name="Larimer J."/>
            <person name="McCowan C."/>
            <person name="Murphy C."/>
            <person name="Pearson M."/>
            <person name="Poon T.W."/>
            <person name="Priest M."/>
            <person name="Roberts A."/>
            <person name="Saif S."/>
            <person name="Shea T."/>
            <person name="Sisk P."/>
            <person name="Sykes S."/>
            <person name="Wortman J."/>
            <person name="Nusbaum C."/>
            <person name="Birren B."/>
        </authorList>
    </citation>
    <scope>NUCLEOTIDE SEQUENCE [LARGE SCALE GENOMIC DNA]</scope>
    <source>
        <strain evidence="10 11">P1976</strain>
    </source>
</reference>
<dbReference type="GO" id="GO:0140358">
    <property type="term" value="F:P-type transmembrane transporter activity"/>
    <property type="evidence" value="ECO:0007669"/>
    <property type="project" value="InterPro"/>
</dbReference>
<accession>A0A080ZUV0</accession>
<keyword evidence="3" id="KW-0547">Nucleotide-binding</keyword>
<feature type="transmembrane region" description="Helical" evidence="8">
    <location>
        <begin position="161"/>
        <end position="183"/>
    </location>
</feature>
<evidence type="ECO:0000256" key="5">
    <source>
        <dbReference type="ARBA" id="ARBA00022842"/>
    </source>
</evidence>
<feature type="region of interest" description="Disordered" evidence="7">
    <location>
        <begin position="29"/>
        <end position="53"/>
    </location>
</feature>
<evidence type="ECO:0000313" key="11">
    <source>
        <dbReference type="Proteomes" id="UP000028582"/>
    </source>
</evidence>
<feature type="compositionally biased region" description="Low complexity" evidence="7">
    <location>
        <begin position="32"/>
        <end position="52"/>
    </location>
</feature>
<dbReference type="GO" id="GO:0046872">
    <property type="term" value="F:metal ion binding"/>
    <property type="evidence" value="ECO:0007669"/>
    <property type="project" value="UniProtKB-KW"/>
</dbReference>
<keyword evidence="8" id="KW-0812">Transmembrane</keyword>
<feature type="transmembrane region" description="Helical" evidence="8">
    <location>
        <begin position="122"/>
        <end position="141"/>
    </location>
</feature>
<evidence type="ECO:0000256" key="2">
    <source>
        <dbReference type="ARBA" id="ARBA00022723"/>
    </source>
</evidence>
<dbReference type="PANTHER" id="PTHR45630">
    <property type="entry name" value="CATION-TRANSPORTING ATPASE-RELATED"/>
    <property type="match status" value="1"/>
</dbReference>
<dbReference type="InterPro" id="IPR006544">
    <property type="entry name" value="P-type_TPase_V"/>
</dbReference>
<sequence length="287" mass="32165">MKTFSTMSFIMGTTMLAIVDRTVTASSCKVATDSPGTHGTTETTPTGPTSKSFQTVTSLQARVQGDMPQWNADNQRFVSEYYTTFDEQYRAVLDTVNMAAVEGPTSSLIGPSTLLSILGQEMINVIFLVSGMYMLTSQRWYCPFSPDNIDLAKWWLLSDNHLATTLFFTIITQQQVAAWVFSFGSRFRASIWQNYPLVLIFGILTALDIYLLLGPPGKLTDIFRVASGTNVIVMPDIPMPLAFRVQYFVLLVGNVIAAILFEYFVVLGPVRDRLRHRFHKDQLPMPK</sequence>
<keyword evidence="2" id="KW-0479">Metal-binding</keyword>
<keyword evidence="5" id="KW-0460">Magnesium</keyword>
<keyword evidence="8" id="KW-1133">Transmembrane helix</keyword>
<dbReference type="PANTHER" id="PTHR45630:SF11">
    <property type="entry name" value="CATION-TRANSPORTING P-TYPE ATPASE N-TERMINAL DOMAIN-CONTAINING PROTEIN"/>
    <property type="match status" value="1"/>
</dbReference>
<dbReference type="SUPFAM" id="SSF81665">
    <property type="entry name" value="Calcium ATPase, transmembrane domain M"/>
    <property type="match status" value="1"/>
</dbReference>
<proteinExistence type="predicted"/>
<gene>
    <name evidence="10" type="ORF">F444_13078</name>
</gene>
<dbReference type="InterPro" id="IPR023298">
    <property type="entry name" value="ATPase_P-typ_TM_dom_sf"/>
</dbReference>
<dbReference type="EMBL" id="ANJA01002337">
    <property type="protein sequence ID" value="ETO70411.1"/>
    <property type="molecule type" value="Genomic_DNA"/>
</dbReference>
<comment type="subcellular location">
    <subcellularLocation>
        <location evidence="1">Membrane</location>
        <topology evidence="1">Multi-pass membrane protein</topology>
    </subcellularLocation>
</comment>
<evidence type="ECO:0000256" key="4">
    <source>
        <dbReference type="ARBA" id="ARBA00022840"/>
    </source>
</evidence>
<keyword evidence="4" id="KW-0067">ATP-binding</keyword>
<dbReference type="GO" id="GO:0019829">
    <property type="term" value="F:ATPase-coupled monoatomic cation transmembrane transporter activity"/>
    <property type="evidence" value="ECO:0007669"/>
    <property type="project" value="TreeGrafter"/>
</dbReference>
<dbReference type="GO" id="GO:0016020">
    <property type="term" value="C:membrane"/>
    <property type="evidence" value="ECO:0007669"/>
    <property type="project" value="UniProtKB-SubCell"/>
</dbReference>
<evidence type="ECO:0000256" key="9">
    <source>
        <dbReference type="SAM" id="SignalP"/>
    </source>
</evidence>
<evidence type="ECO:0000313" key="10">
    <source>
        <dbReference type="EMBL" id="ETO70411.1"/>
    </source>
</evidence>
<feature type="signal peptide" evidence="9">
    <location>
        <begin position="1"/>
        <end position="25"/>
    </location>
</feature>
<feature type="transmembrane region" description="Helical" evidence="8">
    <location>
        <begin position="247"/>
        <end position="270"/>
    </location>
</feature>
<organism evidence="10 11">
    <name type="scientific">Phytophthora nicotianae P1976</name>
    <dbReference type="NCBI Taxonomy" id="1317066"/>
    <lineage>
        <taxon>Eukaryota</taxon>
        <taxon>Sar</taxon>
        <taxon>Stramenopiles</taxon>
        <taxon>Oomycota</taxon>
        <taxon>Peronosporomycetes</taxon>
        <taxon>Peronosporales</taxon>
        <taxon>Peronosporaceae</taxon>
        <taxon>Phytophthora</taxon>
    </lineage>
</organism>
<evidence type="ECO:0000256" key="7">
    <source>
        <dbReference type="SAM" id="MobiDB-lite"/>
    </source>
</evidence>
<evidence type="ECO:0000256" key="8">
    <source>
        <dbReference type="SAM" id="Phobius"/>
    </source>
</evidence>
<feature type="chain" id="PRO_5001753584" evidence="9">
    <location>
        <begin position="26"/>
        <end position="287"/>
    </location>
</feature>
<feature type="transmembrane region" description="Helical" evidence="8">
    <location>
        <begin position="195"/>
        <end position="213"/>
    </location>
</feature>